<keyword evidence="5" id="KW-0560">Oxidoreductase</keyword>
<dbReference type="InterPro" id="IPR013149">
    <property type="entry name" value="ADH-like_C"/>
</dbReference>
<feature type="domain" description="Alcohol dehydrogenase-like C-terminal" evidence="7">
    <location>
        <begin position="203"/>
        <end position="326"/>
    </location>
</feature>
<dbReference type="InterPro" id="IPR036291">
    <property type="entry name" value="NAD(P)-bd_dom_sf"/>
</dbReference>
<evidence type="ECO:0000256" key="1">
    <source>
        <dbReference type="ARBA" id="ARBA00001947"/>
    </source>
</evidence>
<dbReference type="Proteomes" id="UP000697710">
    <property type="component" value="Unassembled WGS sequence"/>
</dbReference>
<dbReference type="EMBL" id="JAGQHR010000523">
    <property type="protein sequence ID" value="MCA9728943.1"/>
    <property type="molecule type" value="Genomic_DNA"/>
</dbReference>
<dbReference type="PANTHER" id="PTHR43350">
    <property type="entry name" value="NAD-DEPENDENT ALCOHOL DEHYDROGENASE"/>
    <property type="match status" value="1"/>
</dbReference>
<evidence type="ECO:0000313" key="10">
    <source>
        <dbReference type="Proteomes" id="UP000697710"/>
    </source>
</evidence>
<evidence type="ECO:0000259" key="7">
    <source>
        <dbReference type="Pfam" id="PF00107"/>
    </source>
</evidence>
<feature type="region of interest" description="Disordered" evidence="6">
    <location>
        <begin position="68"/>
        <end position="99"/>
    </location>
</feature>
<protein>
    <submittedName>
        <fullName evidence="9">Alcohol dehydrogenase catalytic domain-containing protein</fullName>
    </submittedName>
</protein>
<evidence type="ECO:0000256" key="5">
    <source>
        <dbReference type="ARBA" id="ARBA00023002"/>
    </source>
</evidence>
<dbReference type="PANTHER" id="PTHR43350:SF2">
    <property type="entry name" value="GROES-LIKE ZINC-BINDING ALCOHOL DEHYDROGENASE FAMILY PROTEIN"/>
    <property type="match status" value="1"/>
</dbReference>
<dbReference type="InterPro" id="IPR013154">
    <property type="entry name" value="ADH-like_N"/>
</dbReference>
<feature type="region of interest" description="Disordered" evidence="6">
    <location>
        <begin position="233"/>
        <end position="262"/>
    </location>
</feature>
<dbReference type="GO" id="GO:0016491">
    <property type="term" value="F:oxidoreductase activity"/>
    <property type="evidence" value="ECO:0007669"/>
    <property type="project" value="UniProtKB-KW"/>
</dbReference>
<feature type="domain" description="Alcohol dehydrogenase-like N-terminal" evidence="8">
    <location>
        <begin position="101"/>
        <end position="160"/>
    </location>
</feature>
<reference evidence="9" key="1">
    <citation type="submission" date="2020-04" db="EMBL/GenBank/DDBJ databases">
        <authorList>
            <person name="Zhang T."/>
        </authorList>
    </citation>
    <scope>NUCLEOTIDE SEQUENCE</scope>
    <source>
        <strain evidence="9">HKST-UBA01</strain>
    </source>
</reference>
<dbReference type="Pfam" id="PF00107">
    <property type="entry name" value="ADH_zinc_N"/>
    <property type="match status" value="1"/>
</dbReference>
<comment type="caution">
    <text evidence="9">The sequence shown here is derived from an EMBL/GenBank/DDBJ whole genome shotgun (WGS) entry which is preliminary data.</text>
</comment>
<dbReference type="Gene3D" id="3.90.180.10">
    <property type="entry name" value="Medium-chain alcohol dehydrogenases, catalytic domain"/>
    <property type="match status" value="1"/>
</dbReference>
<comment type="cofactor">
    <cofactor evidence="1">
        <name>Zn(2+)</name>
        <dbReference type="ChEBI" id="CHEBI:29105"/>
    </cofactor>
</comment>
<feature type="compositionally biased region" description="Basic and acidic residues" evidence="6">
    <location>
        <begin position="80"/>
        <end position="98"/>
    </location>
</feature>
<evidence type="ECO:0000256" key="3">
    <source>
        <dbReference type="ARBA" id="ARBA00022723"/>
    </source>
</evidence>
<feature type="domain" description="Alcohol dehydrogenase-like N-terminal" evidence="8">
    <location>
        <begin position="22"/>
        <end position="70"/>
    </location>
</feature>
<keyword evidence="3" id="KW-0479">Metal-binding</keyword>
<reference evidence="9" key="2">
    <citation type="journal article" date="2021" name="Microbiome">
        <title>Successional dynamics and alternative stable states in a saline activated sludge microbial community over 9 years.</title>
        <authorList>
            <person name="Wang Y."/>
            <person name="Ye J."/>
            <person name="Ju F."/>
            <person name="Liu L."/>
            <person name="Boyd J.A."/>
            <person name="Deng Y."/>
            <person name="Parks D.H."/>
            <person name="Jiang X."/>
            <person name="Yin X."/>
            <person name="Woodcroft B.J."/>
            <person name="Tyson G.W."/>
            <person name="Hugenholtz P."/>
            <person name="Polz M.F."/>
            <person name="Zhang T."/>
        </authorList>
    </citation>
    <scope>NUCLEOTIDE SEQUENCE</scope>
    <source>
        <strain evidence="9">HKST-UBA01</strain>
    </source>
</reference>
<dbReference type="SUPFAM" id="SSF51735">
    <property type="entry name" value="NAD(P)-binding Rossmann-fold domains"/>
    <property type="match status" value="1"/>
</dbReference>
<evidence type="ECO:0000256" key="6">
    <source>
        <dbReference type="SAM" id="MobiDB-lite"/>
    </source>
</evidence>
<accession>A0A956M182</accession>
<evidence type="ECO:0000256" key="2">
    <source>
        <dbReference type="ARBA" id="ARBA00008072"/>
    </source>
</evidence>
<keyword evidence="4" id="KW-0862">Zinc</keyword>
<dbReference type="InterPro" id="IPR011032">
    <property type="entry name" value="GroES-like_sf"/>
</dbReference>
<dbReference type="Gene3D" id="3.40.50.720">
    <property type="entry name" value="NAD(P)-binding Rossmann-like Domain"/>
    <property type="match status" value="1"/>
</dbReference>
<sequence>MQALRFRDGTARLEEVPMPVPQPGEALIAVARAGICATDIEITRGYMGFEGTLGHEFVGRIVDIAPSPTDLPGSNVDSQRGGRRDAGLGDAPGDRPRDPLGVAVGDRVVGEINLPCRVCETCRAGRGNHCPDRTVLGILGKDGVFASHVTLPVANLHRVADEIDDRRAAFVEPLAAALQIQQQVAIDRNARVLVIGDGRLGLLCALTLVRAAGAVHLIGRHARKLRIASDAGVRTHLRGPESPDSNRPSQMPGAVPAGGSEADDVSGRFDVVVEATGSPAGWDLAVSSVRPRGTVVLKTTTHAARPWNPAPLVIDEITVVGSRCGPFGGALEWLSRGWIDPLPLLEEEAPFADAEAALHRAGEGRLKVQLVMEE</sequence>
<comment type="similarity">
    <text evidence="2">Belongs to the zinc-containing alcohol dehydrogenase family.</text>
</comment>
<dbReference type="GO" id="GO:0046872">
    <property type="term" value="F:metal ion binding"/>
    <property type="evidence" value="ECO:0007669"/>
    <property type="project" value="UniProtKB-KW"/>
</dbReference>
<evidence type="ECO:0000256" key="4">
    <source>
        <dbReference type="ARBA" id="ARBA00022833"/>
    </source>
</evidence>
<name>A0A956M182_UNCEI</name>
<dbReference type="Pfam" id="PF08240">
    <property type="entry name" value="ADH_N"/>
    <property type="match status" value="2"/>
</dbReference>
<organism evidence="9 10">
    <name type="scientific">Eiseniibacteriota bacterium</name>
    <dbReference type="NCBI Taxonomy" id="2212470"/>
    <lineage>
        <taxon>Bacteria</taxon>
        <taxon>Candidatus Eiseniibacteriota</taxon>
    </lineage>
</organism>
<evidence type="ECO:0000313" key="9">
    <source>
        <dbReference type="EMBL" id="MCA9728943.1"/>
    </source>
</evidence>
<dbReference type="SUPFAM" id="SSF50129">
    <property type="entry name" value="GroES-like"/>
    <property type="match status" value="1"/>
</dbReference>
<gene>
    <name evidence="9" type="ORF">KC729_14725</name>
</gene>
<evidence type="ECO:0000259" key="8">
    <source>
        <dbReference type="Pfam" id="PF08240"/>
    </source>
</evidence>
<proteinExistence type="inferred from homology"/>
<dbReference type="AlphaFoldDB" id="A0A956M182"/>